<protein>
    <submittedName>
        <fullName evidence="1">Transposase-like protein</fullName>
    </submittedName>
</protein>
<feature type="non-terminal residue" evidence="1">
    <location>
        <position position="115"/>
    </location>
</feature>
<sequence length="115" mass="12390">MSTAATAASASHANAYEILGTPRLRISTQIAQALLVTPPLNPTIDDLPHIVVGSREFVLETQLSRRRGPGRSSWIRDHGEFLVEVTQSRAGASFWSCRRCDAKGSPRLFGAAATS</sequence>
<dbReference type="EMBL" id="WIGO01000215">
    <property type="protein sequence ID" value="KAF6823319.1"/>
    <property type="molecule type" value="Genomic_DNA"/>
</dbReference>
<dbReference type="Proteomes" id="UP000654918">
    <property type="component" value="Unassembled WGS sequence"/>
</dbReference>
<keyword evidence="2" id="KW-1185">Reference proteome</keyword>
<reference evidence="1" key="1">
    <citation type="journal article" date="2020" name="Phytopathology">
        <title>Genome Sequence Resources of Colletotrichum truncatum, C. plurivorum, C. musicola, and C. sojae: Four Species Pathogenic to Soybean (Glycine max).</title>
        <authorList>
            <person name="Rogerio F."/>
            <person name="Boufleur T.R."/>
            <person name="Ciampi-Guillardi M."/>
            <person name="Sukno S.A."/>
            <person name="Thon M.R."/>
            <person name="Massola Junior N.S."/>
            <person name="Baroncelli R."/>
        </authorList>
    </citation>
    <scope>NUCLEOTIDE SEQUENCE</scope>
    <source>
        <strain evidence="1">LFN00145</strain>
    </source>
</reference>
<gene>
    <name evidence="1" type="ORF">CPLU01_11459</name>
</gene>
<dbReference type="AlphaFoldDB" id="A0A8H6K1T2"/>
<name>A0A8H6K1T2_9PEZI</name>
<evidence type="ECO:0000313" key="2">
    <source>
        <dbReference type="Proteomes" id="UP000654918"/>
    </source>
</evidence>
<proteinExistence type="predicted"/>
<evidence type="ECO:0000313" key="1">
    <source>
        <dbReference type="EMBL" id="KAF6823319.1"/>
    </source>
</evidence>
<comment type="caution">
    <text evidence="1">The sequence shown here is derived from an EMBL/GenBank/DDBJ whole genome shotgun (WGS) entry which is preliminary data.</text>
</comment>
<accession>A0A8H6K1T2</accession>
<organism evidence="1 2">
    <name type="scientific">Colletotrichum plurivorum</name>
    <dbReference type="NCBI Taxonomy" id="2175906"/>
    <lineage>
        <taxon>Eukaryota</taxon>
        <taxon>Fungi</taxon>
        <taxon>Dikarya</taxon>
        <taxon>Ascomycota</taxon>
        <taxon>Pezizomycotina</taxon>
        <taxon>Sordariomycetes</taxon>
        <taxon>Hypocreomycetidae</taxon>
        <taxon>Glomerellales</taxon>
        <taxon>Glomerellaceae</taxon>
        <taxon>Colletotrichum</taxon>
        <taxon>Colletotrichum orchidearum species complex</taxon>
    </lineage>
</organism>